<dbReference type="EMBL" id="SRLO01000642">
    <property type="protein sequence ID" value="TNN49748.1"/>
    <property type="molecule type" value="Genomic_DNA"/>
</dbReference>
<feature type="region of interest" description="Disordered" evidence="1">
    <location>
        <begin position="43"/>
        <end position="73"/>
    </location>
</feature>
<name>A0A4Z2G8C1_9TELE</name>
<sequence length="73" mass="7942">MPKERKKKRSDASCSARDNGFTSRNTTCSRTWGPLAKRATLSARCGRDGSGSRGVGRHQKPRRGVSAPLNGRL</sequence>
<gene>
    <name evidence="2" type="ORF">EYF80_040040</name>
</gene>
<keyword evidence="3" id="KW-1185">Reference proteome</keyword>
<feature type="region of interest" description="Disordered" evidence="1">
    <location>
        <begin position="1"/>
        <end position="30"/>
    </location>
</feature>
<dbReference type="AlphaFoldDB" id="A0A4Z2G8C1"/>
<evidence type="ECO:0000313" key="3">
    <source>
        <dbReference type="Proteomes" id="UP000314294"/>
    </source>
</evidence>
<organism evidence="2 3">
    <name type="scientific">Liparis tanakae</name>
    <name type="common">Tanaka's snailfish</name>
    <dbReference type="NCBI Taxonomy" id="230148"/>
    <lineage>
        <taxon>Eukaryota</taxon>
        <taxon>Metazoa</taxon>
        <taxon>Chordata</taxon>
        <taxon>Craniata</taxon>
        <taxon>Vertebrata</taxon>
        <taxon>Euteleostomi</taxon>
        <taxon>Actinopterygii</taxon>
        <taxon>Neopterygii</taxon>
        <taxon>Teleostei</taxon>
        <taxon>Neoteleostei</taxon>
        <taxon>Acanthomorphata</taxon>
        <taxon>Eupercaria</taxon>
        <taxon>Perciformes</taxon>
        <taxon>Cottioidei</taxon>
        <taxon>Cottales</taxon>
        <taxon>Liparidae</taxon>
        <taxon>Liparis</taxon>
    </lineage>
</organism>
<feature type="compositionally biased region" description="Polar residues" evidence="1">
    <location>
        <begin position="20"/>
        <end position="30"/>
    </location>
</feature>
<dbReference type="Proteomes" id="UP000314294">
    <property type="component" value="Unassembled WGS sequence"/>
</dbReference>
<proteinExistence type="predicted"/>
<evidence type="ECO:0000256" key="1">
    <source>
        <dbReference type="SAM" id="MobiDB-lite"/>
    </source>
</evidence>
<reference evidence="2 3" key="1">
    <citation type="submission" date="2019-03" db="EMBL/GenBank/DDBJ databases">
        <title>First draft genome of Liparis tanakae, snailfish: a comprehensive survey of snailfish specific genes.</title>
        <authorList>
            <person name="Kim W."/>
            <person name="Song I."/>
            <person name="Jeong J.-H."/>
            <person name="Kim D."/>
            <person name="Kim S."/>
            <person name="Ryu S."/>
            <person name="Song J.Y."/>
            <person name="Lee S.K."/>
        </authorList>
    </citation>
    <scope>NUCLEOTIDE SEQUENCE [LARGE SCALE GENOMIC DNA]</scope>
    <source>
        <tissue evidence="2">Muscle</tissue>
    </source>
</reference>
<evidence type="ECO:0000313" key="2">
    <source>
        <dbReference type="EMBL" id="TNN49748.1"/>
    </source>
</evidence>
<comment type="caution">
    <text evidence="2">The sequence shown here is derived from an EMBL/GenBank/DDBJ whole genome shotgun (WGS) entry which is preliminary data.</text>
</comment>
<protein>
    <submittedName>
        <fullName evidence="2">Uncharacterized protein</fullName>
    </submittedName>
</protein>
<accession>A0A4Z2G8C1</accession>